<evidence type="ECO:0000256" key="2">
    <source>
        <dbReference type="ARBA" id="ARBA00004496"/>
    </source>
</evidence>
<gene>
    <name evidence="12" type="ORF">MN116_006837</name>
</gene>
<name>A0AAE2D2P6_SCHME</name>
<dbReference type="GO" id="GO:0003682">
    <property type="term" value="F:chromatin binding"/>
    <property type="evidence" value="ECO:0007669"/>
    <property type="project" value="TreeGrafter"/>
</dbReference>
<feature type="region of interest" description="Disordered" evidence="11">
    <location>
        <begin position="885"/>
        <end position="911"/>
    </location>
</feature>
<keyword evidence="10" id="KW-0131">Cell cycle</keyword>
<feature type="compositionally biased region" description="Polar residues" evidence="11">
    <location>
        <begin position="890"/>
        <end position="905"/>
    </location>
</feature>
<evidence type="ECO:0000256" key="4">
    <source>
        <dbReference type="ARBA" id="ARBA00016065"/>
    </source>
</evidence>
<comment type="subcellular location">
    <subcellularLocation>
        <location evidence="1">Chromosome</location>
    </subcellularLocation>
    <subcellularLocation>
        <location evidence="2">Cytoplasm</location>
    </subcellularLocation>
</comment>
<reference evidence="12" key="2">
    <citation type="journal article" date="2023" name="Infect Dis Poverty">
        <title>Chromosome-scale genome of the human blood fluke Schistosoma mekongi and its implications for public health.</title>
        <authorList>
            <person name="Zhou M."/>
            <person name="Xu L."/>
            <person name="Xu D."/>
            <person name="Chen W."/>
            <person name="Khan J."/>
            <person name="Hu Y."/>
            <person name="Huang H."/>
            <person name="Wei H."/>
            <person name="Zhang Y."/>
            <person name="Chusongsang P."/>
            <person name="Tanasarnprasert K."/>
            <person name="Hu X."/>
            <person name="Limpanont Y."/>
            <person name="Lv Z."/>
        </authorList>
    </citation>
    <scope>NUCLEOTIDE SEQUENCE</scope>
    <source>
        <strain evidence="12">LV_2022a</strain>
    </source>
</reference>
<evidence type="ECO:0000256" key="10">
    <source>
        <dbReference type="ARBA" id="ARBA00023306"/>
    </source>
</evidence>
<keyword evidence="6" id="KW-0963">Cytoplasm</keyword>
<feature type="region of interest" description="Disordered" evidence="11">
    <location>
        <begin position="171"/>
        <end position="208"/>
    </location>
</feature>
<keyword evidence="8" id="KW-0498">Mitosis</keyword>
<feature type="compositionally biased region" description="Basic and acidic residues" evidence="11">
    <location>
        <begin position="541"/>
        <end position="552"/>
    </location>
</feature>
<keyword evidence="5" id="KW-0158">Chromosome</keyword>
<evidence type="ECO:0000313" key="12">
    <source>
        <dbReference type="EMBL" id="KAK4469268.1"/>
    </source>
</evidence>
<evidence type="ECO:0000256" key="6">
    <source>
        <dbReference type="ARBA" id="ARBA00022490"/>
    </source>
</evidence>
<evidence type="ECO:0000256" key="3">
    <source>
        <dbReference type="ARBA" id="ARBA00009471"/>
    </source>
</evidence>
<evidence type="ECO:0000256" key="9">
    <source>
        <dbReference type="ARBA" id="ARBA00023067"/>
    </source>
</evidence>
<evidence type="ECO:0000256" key="7">
    <source>
        <dbReference type="ARBA" id="ARBA00022618"/>
    </source>
</evidence>
<proteinExistence type="inferred from homology"/>
<evidence type="ECO:0000256" key="8">
    <source>
        <dbReference type="ARBA" id="ARBA00022776"/>
    </source>
</evidence>
<evidence type="ECO:0000256" key="11">
    <source>
        <dbReference type="SAM" id="MobiDB-lite"/>
    </source>
</evidence>
<feature type="compositionally biased region" description="Basic and acidic residues" evidence="11">
    <location>
        <begin position="485"/>
        <end position="508"/>
    </location>
</feature>
<feature type="compositionally biased region" description="Acidic residues" evidence="11">
    <location>
        <begin position="182"/>
        <end position="199"/>
    </location>
</feature>
<dbReference type="InterPro" id="IPR022816">
    <property type="entry name" value="Condensin_barren_su2"/>
</dbReference>
<reference evidence="12" key="1">
    <citation type="submission" date="2022-04" db="EMBL/GenBank/DDBJ databases">
        <authorList>
            <person name="Xu L."/>
            <person name="Lv Z."/>
        </authorList>
    </citation>
    <scope>NUCLEOTIDE SEQUENCE</scope>
    <source>
        <strain evidence="12">LV_2022a</strain>
    </source>
</reference>
<dbReference type="GO" id="GO:0051301">
    <property type="term" value="P:cell division"/>
    <property type="evidence" value="ECO:0007669"/>
    <property type="project" value="UniProtKB-KW"/>
</dbReference>
<dbReference type="Proteomes" id="UP001292079">
    <property type="component" value="Unassembled WGS sequence"/>
</dbReference>
<evidence type="ECO:0000313" key="13">
    <source>
        <dbReference type="Proteomes" id="UP001292079"/>
    </source>
</evidence>
<dbReference type="Pfam" id="PF05786">
    <property type="entry name" value="Cnd2"/>
    <property type="match status" value="1"/>
</dbReference>
<dbReference type="GO" id="GO:0005737">
    <property type="term" value="C:cytoplasm"/>
    <property type="evidence" value="ECO:0007669"/>
    <property type="project" value="UniProtKB-SubCell"/>
</dbReference>
<feature type="region of interest" description="Disordered" evidence="11">
    <location>
        <begin position="1"/>
        <end position="34"/>
    </location>
</feature>
<keyword evidence="9" id="KW-0226">DNA condensation</keyword>
<dbReference type="GO" id="GO:0007076">
    <property type="term" value="P:mitotic chromosome condensation"/>
    <property type="evidence" value="ECO:0007669"/>
    <property type="project" value="InterPro"/>
</dbReference>
<dbReference type="GO" id="GO:0000796">
    <property type="term" value="C:condensin complex"/>
    <property type="evidence" value="ECO:0007669"/>
    <property type="project" value="InterPro"/>
</dbReference>
<dbReference type="PANTHER" id="PTHR13108:SF9">
    <property type="entry name" value="CONDENSIN COMPLEX SUBUNIT 2"/>
    <property type="match status" value="1"/>
</dbReference>
<keyword evidence="13" id="KW-1185">Reference proteome</keyword>
<evidence type="ECO:0000256" key="1">
    <source>
        <dbReference type="ARBA" id="ARBA00004286"/>
    </source>
</evidence>
<dbReference type="AlphaFoldDB" id="A0AAE2D2P6"/>
<comment type="similarity">
    <text evidence="3">Belongs to the CND2 (condensin subunit 2) family.</text>
</comment>
<dbReference type="EMBL" id="JALJAT010000005">
    <property type="protein sequence ID" value="KAK4469268.1"/>
    <property type="molecule type" value="Genomic_DNA"/>
</dbReference>
<keyword evidence="7" id="KW-0132">Cell division</keyword>
<protein>
    <recommendedName>
        <fullName evidence="4">Condensin complex subunit 2</fullName>
    </recommendedName>
</protein>
<feature type="region of interest" description="Disordered" evidence="11">
    <location>
        <begin position="62"/>
        <end position="93"/>
    </location>
</feature>
<evidence type="ECO:0000256" key="5">
    <source>
        <dbReference type="ARBA" id="ARBA00022454"/>
    </source>
</evidence>
<comment type="caution">
    <text evidence="12">The sequence shown here is derived from an EMBL/GenBank/DDBJ whole genome shotgun (WGS) entry which is preliminary data.</text>
</comment>
<organism evidence="12 13">
    <name type="scientific">Schistosoma mekongi</name>
    <name type="common">Parasitic worm</name>
    <dbReference type="NCBI Taxonomy" id="38744"/>
    <lineage>
        <taxon>Eukaryota</taxon>
        <taxon>Metazoa</taxon>
        <taxon>Spiralia</taxon>
        <taxon>Lophotrochozoa</taxon>
        <taxon>Platyhelminthes</taxon>
        <taxon>Trematoda</taxon>
        <taxon>Digenea</taxon>
        <taxon>Strigeidida</taxon>
        <taxon>Schistosomatoidea</taxon>
        <taxon>Schistosomatidae</taxon>
        <taxon>Schistosoma</taxon>
    </lineage>
</organism>
<accession>A0AAE2D2P6</accession>
<dbReference type="PANTHER" id="PTHR13108">
    <property type="entry name" value="CONDENSIN COMPLEX SUBUNIT 2"/>
    <property type="match status" value="1"/>
</dbReference>
<feature type="region of interest" description="Disordered" evidence="11">
    <location>
        <begin position="480"/>
        <end position="552"/>
    </location>
</feature>
<sequence length="926" mass="103643">MLLSESRPNIFDSFKADSPSDEFGNQKQCVKPRLSLQKPSSRIIMLEDENDDDDERLARRRSRLLEPHPASFSSPGASSTAARRRADAAAPRGIPQAQIGEHYGNCIRLAAENKITAKNAFNLHLIDYMSEMIKKEDFASFQIASSSLDAGAKIYAGRVDAVHQETYQVLTGLGHSGNPQNEENEGNADNVDDDGDDVDNNNNNKILTHYKPEQKKKTAAHRDIIHKQLNKIRTKTLADKIDLDPLFQHQTAAYDEGGTAELRLNQLSTANASCELILDSSTPVMLRSLTTTQPTSLINITNINEFLSLILAKSLNQLSICSTLQNFRFTDWDVNKNNCDLSNQMNWDTNSQSVNLLSQDNNANDDDEEDNRINRFPVQDDSFCDNSIHEDINVEPVFETGKQIEMNGSSAEAAISDIGSHNLLPNIAVTENTTTATTTTADGEVFVSCLKSMLDKQYEHFGKLNDHLLGMWAGPEHWHKKAKRPKLDGAVKLNEDNPERKFEHKQDENGMENVVKGKSNRNVTKSKKDKVQRISYAEATKPSENRTRSGSLSRRDWLKDVLSSGVENSATSNPTVFKESYKQKANSQMNVLPSQWSRQTLYQLVNRDVTVRPNILSGRRNLTSRNNITGEHTDMIGINELCAVLTDDINERPLTVNNEYEDVDGGMDQLGNHQDDDDDDDVIIPFECAFTQNAGYSDGEFGDIELISQPNKVARIEIGYARTAKMINVQRLKCAMWGFLEHTVPHVSVNIPSESPFSVASTTSAPDANILTDDPTSVNLNENQQHLVNENITGMDSEKMLDLPKVPGARSFSELIDSLSGRISWQMAKELSISIALNCLLHLSNEKQLYLENVNSFSDIFISQGLPSFELKLLETYTNTCDSDDRQQHWDVTSGGNKPKPSNNQRRNKLHHMRPSTLDSWIIEND</sequence>